<proteinExistence type="predicted"/>
<protein>
    <submittedName>
        <fullName evidence="1">RteC protein</fullName>
    </submittedName>
</protein>
<dbReference type="InterPro" id="IPR018534">
    <property type="entry name" value="Tet_reg_excision_RteC"/>
</dbReference>
<name>A0A3D9B2H0_9FLAO</name>
<dbReference type="Proteomes" id="UP000256257">
    <property type="component" value="Unassembled WGS sequence"/>
</dbReference>
<sequence>MEHIDIFKQIAEMHEKLKQRLSEIELEEQETIVISELSLMEIDEVTRRLKALISEYQFRNIAEEIYFFKEIKPQFISLYIYHSTVLNVETCRPIAGQKILRKYYENEIEKLNVFYEENAEFYSYFRRNATYMDHKYFVRNAFDIKMKMPQTFYNYDESFTTSHDHHAAQILAYQKLELFYKRMAAKAADGTTVSQSEHQNIAWSATKVALIELIYGLHKMRCFNGGNIELSEVMKFTEKTFNIDLGNYHKTIFEIRSRKNGTTKFLQLLTDNLNQHFIDSENL</sequence>
<dbReference type="RefSeq" id="WP_115928340.1">
    <property type="nucleotide sequence ID" value="NZ_QNVV01000008.1"/>
</dbReference>
<accession>A0A3D9B2H0</accession>
<dbReference type="Pfam" id="PF09357">
    <property type="entry name" value="RteC"/>
    <property type="match status" value="1"/>
</dbReference>
<keyword evidence="2" id="KW-1185">Reference proteome</keyword>
<comment type="caution">
    <text evidence="1">The sequence shown here is derived from an EMBL/GenBank/DDBJ whole genome shotgun (WGS) entry which is preliminary data.</text>
</comment>
<gene>
    <name evidence="1" type="ORF">DRF67_10925</name>
</gene>
<evidence type="ECO:0000313" key="2">
    <source>
        <dbReference type="Proteomes" id="UP000256257"/>
    </source>
</evidence>
<organism evidence="1 2">
    <name type="scientific">Chryseobacterium pennipullorum</name>
    <dbReference type="NCBI Taxonomy" id="2258963"/>
    <lineage>
        <taxon>Bacteria</taxon>
        <taxon>Pseudomonadati</taxon>
        <taxon>Bacteroidota</taxon>
        <taxon>Flavobacteriia</taxon>
        <taxon>Flavobacteriales</taxon>
        <taxon>Weeksellaceae</taxon>
        <taxon>Chryseobacterium group</taxon>
        <taxon>Chryseobacterium</taxon>
    </lineage>
</organism>
<dbReference type="AlphaFoldDB" id="A0A3D9B2H0"/>
<evidence type="ECO:0000313" key="1">
    <source>
        <dbReference type="EMBL" id="REC47547.1"/>
    </source>
</evidence>
<dbReference type="EMBL" id="QNVV01000008">
    <property type="protein sequence ID" value="REC47547.1"/>
    <property type="molecule type" value="Genomic_DNA"/>
</dbReference>
<dbReference type="OrthoDB" id="790983at2"/>
<reference evidence="1 2" key="1">
    <citation type="submission" date="2018-06" db="EMBL/GenBank/DDBJ databases">
        <title>Novel Chryseobacterium species.</title>
        <authorList>
            <person name="Newman J."/>
            <person name="Hugo C."/>
            <person name="Oosthuizen L."/>
            <person name="Charimba G."/>
        </authorList>
    </citation>
    <scope>NUCLEOTIDE SEQUENCE [LARGE SCALE GENOMIC DNA]</scope>
    <source>
        <strain evidence="1 2">7_F195</strain>
    </source>
</reference>